<proteinExistence type="predicted"/>
<dbReference type="Proteomes" id="UP000711995">
    <property type="component" value="Unassembled WGS sequence"/>
</dbReference>
<sequence>MPARPIRPSVEAIDLGHQVALSRDDFLKLTQYLILLEGYADMLEMIIESESSRVIPIN</sequence>
<accession>A0A968GA62</accession>
<reference evidence="1 2" key="1">
    <citation type="submission" date="2020-03" db="EMBL/GenBank/DDBJ databases">
        <title>Spirochaetal bacteria isolated from arthropods constitute a novel genus Entomospira genus novum within the order Spirochaetales.</title>
        <authorList>
            <person name="Grana-Miraglia L."/>
            <person name="Sikutova S."/>
            <person name="Fingerle V."/>
            <person name="Sing A."/>
            <person name="Castillo-Ramirez S."/>
            <person name="Margos G."/>
            <person name="Rudolf I."/>
        </authorList>
    </citation>
    <scope>NUCLEOTIDE SEQUENCE [LARGE SCALE GENOMIC DNA]</scope>
    <source>
        <strain evidence="1 2">BR193</strain>
    </source>
</reference>
<evidence type="ECO:0000313" key="2">
    <source>
        <dbReference type="Proteomes" id="UP000711995"/>
    </source>
</evidence>
<protein>
    <submittedName>
        <fullName evidence="1">Uncharacterized protein</fullName>
    </submittedName>
</protein>
<dbReference type="RefSeq" id="WP_167701042.1">
    <property type="nucleotide sequence ID" value="NZ_CP118176.1"/>
</dbReference>
<name>A0A968GA62_9SPIO</name>
<dbReference type="EMBL" id="JAATLJ010000003">
    <property type="protein sequence ID" value="NIZ41420.1"/>
    <property type="molecule type" value="Genomic_DNA"/>
</dbReference>
<keyword evidence="2" id="KW-1185">Reference proteome</keyword>
<organism evidence="1 2">
    <name type="scientific">Entomospira entomophila</name>
    <dbReference type="NCBI Taxonomy" id="2719988"/>
    <lineage>
        <taxon>Bacteria</taxon>
        <taxon>Pseudomonadati</taxon>
        <taxon>Spirochaetota</taxon>
        <taxon>Spirochaetia</taxon>
        <taxon>Spirochaetales</taxon>
        <taxon>Spirochaetaceae</taxon>
        <taxon>Entomospira</taxon>
    </lineage>
</organism>
<gene>
    <name evidence="1" type="ORF">HCT14_07860</name>
</gene>
<dbReference type="AlphaFoldDB" id="A0A968GA62"/>
<comment type="caution">
    <text evidence="1">The sequence shown here is derived from an EMBL/GenBank/DDBJ whole genome shotgun (WGS) entry which is preliminary data.</text>
</comment>
<evidence type="ECO:0000313" key="1">
    <source>
        <dbReference type="EMBL" id="NIZ41420.1"/>
    </source>
</evidence>